<reference evidence="1 2" key="1">
    <citation type="submission" date="2021-08" db="EMBL/GenBank/DDBJ databases">
        <title>Bactericidal Effect of Pseudomonas oryziphila sp. nov., a novel Pseudomonas Species Against Xanthomonas oryzae Reduces Disease Severity of Bacterial Leaf Streak of Rice.</title>
        <authorList>
            <person name="Yang R."/>
            <person name="Li S."/>
            <person name="Li Y."/>
            <person name="Yan Y."/>
            <person name="Fang Y."/>
            <person name="Zou L."/>
            <person name="Chen G."/>
        </authorList>
    </citation>
    <scope>NUCLEOTIDE SEQUENCE [LARGE SCALE GENOMIC DNA]</scope>
    <source>
        <strain evidence="1 2">DSM 17497</strain>
    </source>
</reference>
<dbReference type="Proteomes" id="UP000825591">
    <property type="component" value="Chromosome"/>
</dbReference>
<gene>
    <name evidence="1" type="ORF">K5H97_15075</name>
</gene>
<evidence type="ECO:0000313" key="1">
    <source>
        <dbReference type="EMBL" id="QZP24166.1"/>
    </source>
</evidence>
<proteinExistence type="predicted"/>
<name>A0ABX9ASV3_9PSED</name>
<protein>
    <submittedName>
        <fullName evidence="1">Uncharacterized protein</fullName>
    </submittedName>
</protein>
<keyword evidence="2" id="KW-1185">Reference proteome</keyword>
<organism evidence="1 2">
    <name type="scientific">Pseudomonas mosselii</name>
    <dbReference type="NCBI Taxonomy" id="78327"/>
    <lineage>
        <taxon>Bacteria</taxon>
        <taxon>Pseudomonadati</taxon>
        <taxon>Pseudomonadota</taxon>
        <taxon>Gammaproteobacteria</taxon>
        <taxon>Pseudomonadales</taxon>
        <taxon>Pseudomonadaceae</taxon>
        <taxon>Pseudomonas</taxon>
    </lineage>
</organism>
<evidence type="ECO:0000313" key="2">
    <source>
        <dbReference type="Proteomes" id="UP000825591"/>
    </source>
</evidence>
<sequence length="100" mass="11335">MSKDTGGPAFPVSYDHQTFEPRHFDEAKRLMSGMTLRDYFAAHTAEVSDEIGIQYAEKIVGRKMPDFAAMPLDNAAFWAEYRAIMRYIEADAMLAARVKP</sequence>
<dbReference type="RefSeq" id="WP_028691900.1">
    <property type="nucleotide sequence ID" value="NZ_CP081966.1"/>
</dbReference>
<accession>A0ABX9ASV3</accession>
<dbReference type="EMBL" id="CP081966">
    <property type="protein sequence ID" value="QZP24166.1"/>
    <property type="molecule type" value="Genomic_DNA"/>
</dbReference>